<dbReference type="EMBL" id="CABFWN010000004">
    <property type="protein sequence ID" value="VUG18826.1"/>
    <property type="molecule type" value="Genomic_DNA"/>
</dbReference>
<name>A0A7D9H0R0_DEKBR</name>
<feature type="compositionally biased region" description="Low complexity" evidence="1">
    <location>
        <begin position="73"/>
        <end position="83"/>
    </location>
</feature>
<gene>
    <name evidence="2" type="ORF">DEBR0S4_03334G</name>
</gene>
<evidence type="ECO:0000313" key="2">
    <source>
        <dbReference type="EMBL" id="VUG18826.1"/>
    </source>
</evidence>
<dbReference type="AlphaFoldDB" id="A0A7D9H0R0"/>
<proteinExistence type="predicted"/>
<feature type="region of interest" description="Disordered" evidence="1">
    <location>
        <begin position="449"/>
        <end position="482"/>
    </location>
</feature>
<feature type="compositionally biased region" description="Basic and acidic residues" evidence="1">
    <location>
        <begin position="319"/>
        <end position="329"/>
    </location>
</feature>
<sequence>MSSSENAHIHTVRILPKPPAGGAGAPAAIAPAPSSAQSAPLRSVKLYRNLSTMSNKGSQEMILSNGLAQAGAAQGGAKSAKSGRTAQRGKAHPKVRINSNIHSNINLFTTNRAEMQVQLKAVTTENGNLKRILTKLHREINELQVRISGAPAHGARKPLPRREKSPVAAALESSADPSANRSVDTIIAQQESAVQLDSADVFGSLRNPAQDAAAALDTLALDYNLDAKRMKFGRCISPSDTVNPEVGSINRMNRGKSDSVVLQEPHSGIGISPLVPEAMRVPAFLSPRDILINPASLELPTDAQDAGAAKKVKKKATKKKDLEKCEMSAKADSAGGAGAKLPRQRKRRKRKTKKEKKLEEEAAAAAAVKPEPVDLDLATPSTERKPSAAVAAGATAAPVKRRKRGRPRKNAPKAPSAGGRKAKQASALKKASKSVDLSSTDLFKQASITGVNFDPGEFGEVGDTSLALDSPSPSSYEPLPGASVSYFDVRDASPADFMRGALNADELAETIDLNEGAPGLAPATFQFEPEDKEKNFLGSSESDLEFDGNTNFPAN</sequence>
<feature type="compositionally biased region" description="Basic residues" evidence="1">
    <location>
        <begin position="399"/>
        <end position="411"/>
    </location>
</feature>
<feature type="region of interest" description="Disordered" evidence="1">
    <location>
        <begin position="151"/>
        <end position="181"/>
    </location>
</feature>
<protein>
    <submittedName>
        <fullName evidence="2">DEBR0S4_03334g1_1</fullName>
    </submittedName>
</protein>
<feature type="compositionally biased region" description="Low complexity" evidence="1">
    <location>
        <begin position="388"/>
        <end position="398"/>
    </location>
</feature>
<feature type="compositionally biased region" description="Basic residues" evidence="1">
    <location>
        <begin position="342"/>
        <end position="355"/>
    </location>
</feature>
<accession>A0A7D9H0R0</accession>
<evidence type="ECO:0000313" key="3">
    <source>
        <dbReference type="Proteomes" id="UP000478008"/>
    </source>
</evidence>
<feature type="region of interest" description="Disordered" evidence="1">
    <location>
        <begin position="15"/>
        <end position="38"/>
    </location>
</feature>
<evidence type="ECO:0000256" key="1">
    <source>
        <dbReference type="SAM" id="MobiDB-lite"/>
    </source>
</evidence>
<keyword evidence="3" id="KW-1185">Reference proteome</keyword>
<feature type="compositionally biased region" description="Low complexity" evidence="1">
    <location>
        <begin position="424"/>
        <end position="436"/>
    </location>
</feature>
<feature type="region of interest" description="Disordered" evidence="1">
    <location>
        <begin position="303"/>
        <end position="436"/>
    </location>
</feature>
<reference evidence="2 3" key="1">
    <citation type="submission" date="2019-07" db="EMBL/GenBank/DDBJ databases">
        <authorList>
            <person name="Friedrich A."/>
            <person name="Schacherer J."/>
        </authorList>
    </citation>
    <scope>NUCLEOTIDE SEQUENCE [LARGE SCALE GENOMIC DNA]</scope>
</reference>
<feature type="region of interest" description="Disordered" evidence="1">
    <location>
        <begin position="73"/>
        <end position="92"/>
    </location>
</feature>
<feature type="region of interest" description="Disordered" evidence="1">
    <location>
        <begin position="531"/>
        <end position="555"/>
    </location>
</feature>
<dbReference type="Proteomes" id="UP000478008">
    <property type="component" value="Unassembled WGS sequence"/>
</dbReference>
<organism evidence="2 3">
    <name type="scientific">Dekkera bruxellensis</name>
    <name type="common">Brettanomyces custersii</name>
    <dbReference type="NCBI Taxonomy" id="5007"/>
    <lineage>
        <taxon>Eukaryota</taxon>
        <taxon>Fungi</taxon>
        <taxon>Dikarya</taxon>
        <taxon>Ascomycota</taxon>
        <taxon>Saccharomycotina</taxon>
        <taxon>Pichiomycetes</taxon>
        <taxon>Pichiales</taxon>
        <taxon>Pichiaceae</taxon>
        <taxon>Brettanomyces</taxon>
    </lineage>
</organism>
<feature type="compositionally biased region" description="Low complexity" evidence="1">
    <location>
        <begin position="25"/>
        <end position="38"/>
    </location>
</feature>